<dbReference type="Proteomes" id="UP000541444">
    <property type="component" value="Unassembled WGS sequence"/>
</dbReference>
<dbReference type="Gene3D" id="3.40.50.2300">
    <property type="match status" value="1"/>
</dbReference>
<dbReference type="InterPro" id="IPR029058">
    <property type="entry name" value="AB_hydrolase_fold"/>
</dbReference>
<evidence type="ECO:0000256" key="1">
    <source>
        <dbReference type="ARBA" id="ARBA00009431"/>
    </source>
</evidence>
<keyword evidence="5" id="KW-1185">Reference proteome</keyword>
<dbReference type="InterPro" id="IPR001563">
    <property type="entry name" value="Peptidase_S10"/>
</dbReference>
<sequence length="249" mass="28110">MLLCMICKFKICDLVSLQWYAKSLSIFQRSSLVEKARQKPKERLSVLSDTQETCKYDDYQMLKSCGIKTDSEFTQVKGRVLSDPKLKVGDREDLFPRNEWWNFNSKKLVEPTRVNDQYLTNILLKINGNLGGLNSMLTTEHGLNIPVISKALAMMLGMDVSHGSPGQADVPSISKYYGFAWAYHLLSTVIPINLECGRMDTRYDGLTFVSVRGVGHEVPRHRPQLALVLVKAFLSGTTMPTPPQVITDY</sequence>
<name>A0A7J7MH79_9MAGN</name>
<evidence type="ECO:0000313" key="4">
    <source>
        <dbReference type="EMBL" id="KAF6154275.1"/>
    </source>
</evidence>
<feature type="domain" description="Piwi" evidence="3">
    <location>
        <begin position="112"/>
        <end position="173"/>
    </location>
</feature>
<evidence type="ECO:0000256" key="2">
    <source>
        <dbReference type="ARBA" id="ARBA00023180"/>
    </source>
</evidence>
<protein>
    <recommendedName>
        <fullName evidence="3">Piwi domain-containing protein</fullName>
    </recommendedName>
</protein>
<evidence type="ECO:0000313" key="5">
    <source>
        <dbReference type="Proteomes" id="UP000541444"/>
    </source>
</evidence>
<reference evidence="4 5" key="1">
    <citation type="journal article" date="2020" name="IScience">
        <title>Genome Sequencing of the Endangered Kingdonia uniflora (Circaeasteraceae, Ranunculales) Reveals Potential Mechanisms of Evolutionary Specialization.</title>
        <authorList>
            <person name="Sun Y."/>
            <person name="Deng T."/>
            <person name="Zhang A."/>
            <person name="Moore M.J."/>
            <person name="Landis J.B."/>
            <person name="Lin N."/>
            <person name="Zhang H."/>
            <person name="Zhang X."/>
            <person name="Huang J."/>
            <person name="Zhang X."/>
            <person name="Sun H."/>
            <person name="Wang H."/>
        </authorList>
    </citation>
    <scope>NUCLEOTIDE SEQUENCE [LARGE SCALE GENOMIC DNA]</scope>
    <source>
        <strain evidence="4">TB1705</strain>
        <tissue evidence="4">Leaf</tissue>
    </source>
</reference>
<dbReference type="EMBL" id="JACGCM010001501">
    <property type="protein sequence ID" value="KAF6154275.1"/>
    <property type="molecule type" value="Genomic_DNA"/>
</dbReference>
<dbReference type="InterPro" id="IPR003165">
    <property type="entry name" value="Piwi"/>
</dbReference>
<comment type="similarity">
    <text evidence="1">Belongs to the peptidase S10 family.</text>
</comment>
<dbReference type="OrthoDB" id="1728125at2759"/>
<dbReference type="GO" id="GO:0006508">
    <property type="term" value="P:proteolysis"/>
    <property type="evidence" value="ECO:0007669"/>
    <property type="project" value="InterPro"/>
</dbReference>
<dbReference type="Gene3D" id="3.40.50.11320">
    <property type="match status" value="1"/>
</dbReference>
<dbReference type="GO" id="GO:0003676">
    <property type="term" value="F:nucleic acid binding"/>
    <property type="evidence" value="ECO:0007669"/>
    <property type="project" value="InterPro"/>
</dbReference>
<evidence type="ECO:0000259" key="3">
    <source>
        <dbReference type="Pfam" id="PF02171"/>
    </source>
</evidence>
<dbReference type="Pfam" id="PF00450">
    <property type="entry name" value="Peptidase_S10"/>
    <property type="match status" value="1"/>
</dbReference>
<comment type="caution">
    <text evidence="4">The sequence shown here is derived from an EMBL/GenBank/DDBJ whole genome shotgun (WGS) entry which is preliminary data.</text>
</comment>
<proteinExistence type="inferred from homology"/>
<organism evidence="4 5">
    <name type="scientific">Kingdonia uniflora</name>
    <dbReference type="NCBI Taxonomy" id="39325"/>
    <lineage>
        <taxon>Eukaryota</taxon>
        <taxon>Viridiplantae</taxon>
        <taxon>Streptophyta</taxon>
        <taxon>Embryophyta</taxon>
        <taxon>Tracheophyta</taxon>
        <taxon>Spermatophyta</taxon>
        <taxon>Magnoliopsida</taxon>
        <taxon>Ranunculales</taxon>
        <taxon>Circaeasteraceae</taxon>
        <taxon>Kingdonia</taxon>
    </lineage>
</organism>
<accession>A0A7J7MH79</accession>
<dbReference type="Pfam" id="PF02171">
    <property type="entry name" value="Piwi"/>
    <property type="match status" value="1"/>
</dbReference>
<dbReference type="GO" id="GO:0004185">
    <property type="term" value="F:serine-type carboxypeptidase activity"/>
    <property type="evidence" value="ECO:0007669"/>
    <property type="project" value="InterPro"/>
</dbReference>
<dbReference type="SUPFAM" id="SSF53098">
    <property type="entry name" value="Ribonuclease H-like"/>
    <property type="match status" value="1"/>
</dbReference>
<dbReference type="SUPFAM" id="SSF53474">
    <property type="entry name" value="alpha/beta-Hydrolases"/>
    <property type="match status" value="1"/>
</dbReference>
<dbReference type="PROSITE" id="PS00560">
    <property type="entry name" value="CARBOXYPEPT_SER_HIS"/>
    <property type="match status" value="1"/>
</dbReference>
<dbReference type="InterPro" id="IPR012337">
    <property type="entry name" value="RNaseH-like_sf"/>
</dbReference>
<dbReference type="AlphaFoldDB" id="A0A7J7MH79"/>
<dbReference type="PANTHER" id="PTHR22891">
    <property type="entry name" value="EUKARYOTIC TRANSLATION INITIATION FACTOR 2C"/>
    <property type="match status" value="1"/>
</dbReference>
<keyword evidence="2" id="KW-0325">Glycoprotein</keyword>
<dbReference type="InterPro" id="IPR033124">
    <property type="entry name" value="Ser_caboxypep_his_AS"/>
</dbReference>
<gene>
    <name evidence="4" type="ORF">GIB67_026731</name>
</gene>